<dbReference type="EMBL" id="MFPV01000049">
    <property type="protein sequence ID" value="OGH60931.1"/>
    <property type="molecule type" value="Genomic_DNA"/>
</dbReference>
<accession>A0A1F6LNH2</accession>
<protein>
    <submittedName>
        <fullName evidence="2">Uncharacterized protein</fullName>
    </submittedName>
</protein>
<evidence type="ECO:0000313" key="3">
    <source>
        <dbReference type="Proteomes" id="UP000176329"/>
    </source>
</evidence>
<keyword evidence="1" id="KW-0472">Membrane</keyword>
<gene>
    <name evidence="2" type="ORF">A2848_00050</name>
</gene>
<organism evidence="2 3">
    <name type="scientific">Candidatus Magasanikbacteria bacterium RIFCSPHIGHO2_01_FULL_50_8</name>
    <dbReference type="NCBI Taxonomy" id="1798674"/>
    <lineage>
        <taxon>Bacteria</taxon>
        <taxon>Candidatus Magasanikiibacteriota</taxon>
    </lineage>
</organism>
<comment type="caution">
    <text evidence="2">The sequence shown here is derived from an EMBL/GenBank/DDBJ whole genome shotgun (WGS) entry which is preliminary data.</text>
</comment>
<dbReference type="Proteomes" id="UP000176329">
    <property type="component" value="Unassembled WGS sequence"/>
</dbReference>
<name>A0A1F6LNH2_9BACT</name>
<feature type="transmembrane region" description="Helical" evidence="1">
    <location>
        <begin position="68"/>
        <end position="92"/>
    </location>
</feature>
<evidence type="ECO:0000313" key="2">
    <source>
        <dbReference type="EMBL" id="OGH60931.1"/>
    </source>
</evidence>
<reference evidence="2 3" key="1">
    <citation type="journal article" date="2016" name="Nat. Commun.">
        <title>Thousands of microbial genomes shed light on interconnected biogeochemical processes in an aquifer system.</title>
        <authorList>
            <person name="Anantharaman K."/>
            <person name="Brown C.T."/>
            <person name="Hug L.A."/>
            <person name="Sharon I."/>
            <person name="Castelle C.J."/>
            <person name="Probst A.J."/>
            <person name="Thomas B.C."/>
            <person name="Singh A."/>
            <person name="Wilkins M.J."/>
            <person name="Karaoz U."/>
            <person name="Brodie E.L."/>
            <person name="Williams K.H."/>
            <person name="Hubbard S.S."/>
            <person name="Banfield J.F."/>
        </authorList>
    </citation>
    <scope>NUCLEOTIDE SEQUENCE [LARGE SCALE GENOMIC DNA]</scope>
</reference>
<dbReference type="AlphaFoldDB" id="A0A1F6LNH2"/>
<proteinExistence type="predicted"/>
<keyword evidence="1" id="KW-0812">Transmembrane</keyword>
<feature type="transmembrane region" description="Helical" evidence="1">
    <location>
        <begin position="29"/>
        <end position="56"/>
    </location>
</feature>
<keyword evidence="1" id="KW-1133">Transmembrane helix</keyword>
<sequence length="233" mass="25293">MAGCFHNPLPLDGDGVPGARMDTKALQKWLSGLGSFIMIGTVVATLGTIAAAIMAAMELFKESPLSDVLMTVAIVFAIVVAGIVLQLVLALIETARNHHYIIPPRTEWGQWTFWELRGAEVFPVEPGTYDTRTMHLFALAPKFAMHVQTGAQGTRELSVQFRTGMTAKVVYAFVRRYAIVDALAVGWGELMEESFLEGGLPLTNGGTIFSYQLHREPLATGTNDVAEPTTEPA</sequence>
<evidence type="ECO:0000256" key="1">
    <source>
        <dbReference type="SAM" id="Phobius"/>
    </source>
</evidence>